<keyword evidence="8" id="KW-1185">Reference proteome</keyword>
<evidence type="ECO:0000256" key="5">
    <source>
        <dbReference type="SAM" id="MobiDB-lite"/>
    </source>
</evidence>
<feature type="region of interest" description="Disordered" evidence="5">
    <location>
        <begin position="207"/>
        <end position="239"/>
    </location>
</feature>
<accession>A0A8K0CET1</accession>
<dbReference type="InterPro" id="IPR013083">
    <property type="entry name" value="Znf_RING/FYVE/PHD"/>
</dbReference>
<dbReference type="GO" id="GO:0008270">
    <property type="term" value="F:zinc ion binding"/>
    <property type="evidence" value="ECO:0007669"/>
    <property type="project" value="UniProtKB-KW"/>
</dbReference>
<feature type="region of interest" description="Disordered" evidence="5">
    <location>
        <begin position="111"/>
        <end position="137"/>
    </location>
</feature>
<name>A0A8K0CET1_IGNLU</name>
<dbReference type="Proteomes" id="UP000801492">
    <property type="component" value="Unassembled WGS sequence"/>
</dbReference>
<dbReference type="OrthoDB" id="193703at2759"/>
<dbReference type="EMBL" id="VTPC01090587">
    <property type="protein sequence ID" value="KAF2882832.1"/>
    <property type="molecule type" value="Genomic_DNA"/>
</dbReference>
<dbReference type="PANTHER" id="PTHR16295:SF10">
    <property type="entry name" value="EXPRESSED PROTEIN"/>
    <property type="match status" value="1"/>
</dbReference>
<proteinExistence type="predicted"/>
<evidence type="ECO:0000313" key="7">
    <source>
        <dbReference type="EMBL" id="KAF2882832.1"/>
    </source>
</evidence>
<protein>
    <recommendedName>
        <fullName evidence="6">TRAFD1/XAF1 zinc finger domain-containing protein</fullName>
    </recommendedName>
</protein>
<evidence type="ECO:0000256" key="2">
    <source>
        <dbReference type="ARBA" id="ARBA00022771"/>
    </source>
</evidence>
<dbReference type="InterPro" id="IPR049439">
    <property type="entry name" value="TRAFD1-XIAF1_Znf"/>
</dbReference>
<evidence type="ECO:0000256" key="3">
    <source>
        <dbReference type="ARBA" id="ARBA00022833"/>
    </source>
</evidence>
<dbReference type="Gene3D" id="3.30.40.10">
    <property type="entry name" value="Zinc/RING finger domain, C3HC4 (zinc finger)"/>
    <property type="match status" value="1"/>
</dbReference>
<evidence type="ECO:0000259" key="6">
    <source>
        <dbReference type="Pfam" id="PF21366"/>
    </source>
</evidence>
<dbReference type="PANTHER" id="PTHR16295">
    <property type="entry name" value="TRAF-TYPE ZINC FINGER PROTEIN-RELATED"/>
    <property type="match status" value="1"/>
</dbReference>
<evidence type="ECO:0000256" key="4">
    <source>
        <dbReference type="SAM" id="Coils"/>
    </source>
</evidence>
<comment type="caution">
    <text evidence="7">The sequence shown here is derived from an EMBL/GenBank/DDBJ whole genome shotgun (WGS) entry which is preliminary data.</text>
</comment>
<dbReference type="AlphaFoldDB" id="A0A8K0CET1"/>
<dbReference type="InterPro" id="IPR051986">
    <property type="entry name" value="Innate_Immune_Apopt_Reg"/>
</dbReference>
<feature type="compositionally biased region" description="Polar residues" evidence="5">
    <location>
        <begin position="112"/>
        <end position="137"/>
    </location>
</feature>
<dbReference type="Pfam" id="PF23580">
    <property type="entry name" value="Znf_XAF1_N"/>
    <property type="match status" value="1"/>
</dbReference>
<dbReference type="Pfam" id="PF21366">
    <property type="entry name" value="TRAFD1-XIAF1_ZnF"/>
    <property type="match status" value="1"/>
</dbReference>
<gene>
    <name evidence="7" type="ORF">ILUMI_23344</name>
</gene>
<keyword evidence="4" id="KW-0175">Coiled coil</keyword>
<feature type="coiled-coil region" evidence="4">
    <location>
        <begin position="83"/>
        <end position="110"/>
    </location>
</feature>
<dbReference type="GO" id="GO:0005739">
    <property type="term" value="C:mitochondrion"/>
    <property type="evidence" value="ECO:0007669"/>
    <property type="project" value="TreeGrafter"/>
</dbReference>
<evidence type="ECO:0000313" key="8">
    <source>
        <dbReference type="Proteomes" id="UP000801492"/>
    </source>
</evidence>
<evidence type="ECO:0000256" key="1">
    <source>
        <dbReference type="ARBA" id="ARBA00022723"/>
    </source>
</evidence>
<reference evidence="7" key="1">
    <citation type="submission" date="2019-08" db="EMBL/GenBank/DDBJ databases">
        <title>The genome of the North American firefly Photinus pyralis.</title>
        <authorList>
            <consortium name="Photinus pyralis genome working group"/>
            <person name="Fallon T.R."/>
            <person name="Sander Lower S.E."/>
            <person name="Weng J.-K."/>
        </authorList>
    </citation>
    <scope>NUCLEOTIDE SEQUENCE</scope>
    <source>
        <strain evidence="7">TRF0915ILg1</strain>
        <tissue evidence="7">Whole body</tissue>
    </source>
</reference>
<feature type="region of interest" description="Disordered" evidence="5">
    <location>
        <begin position="314"/>
        <end position="334"/>
    </location>
</feature>
<feature type="domain" description="TRAFD1/XAF1 zinc finger" evidence="6">
    <location>
        <begin position="170"/>
        <end position="199"/>
    </location>
</feature>
<organism evidence="7 8">
    <name type="scientific">Ignelater luminosus</name>
    <name type="common">Cucubano</name>
    <name type="synonym">Pyrophorus luminosus</name>
    <dbReference type="NCBI Taxonomy" id="2038154"/>
    <lineage>
        <taxon>Eukaryota</taxon>
        <taxon>Metazoa</taxon>
        <taxon>Ecdysozoa</taxon>
        <taxon>Arthropoda</taxon>
        <taxon>Hexapoda</taxon>
        <taxon>Insecta</taxon>
        <taxon>Pterygota</taxon>
        <taxon>Neoptera</taxon>
        <taxon>Endopterygota</taxon>
        <taxon>Coleoptera</taxon>
        <taxon>Polyphaga</taxon>
        <taxon>Elateriformia</taxon>
        <taxon>Elateroidea</taxon>
        <taxon>Elateridae</taxon>
        <taxon>Agrypninae</taxon>
        <taxon>Pyrophorini</taxon>
        <taxon>Ignelater</taxon>
    </lineage>
</organism>
<keyword evidence="1" id="KW-0479">Metal-binding</keyword>
<sequence length="415" mass="46777">MDQQVELEICGNCKKEIPQINYVMHTAHCARNIALCPTCKEPIPKVNFEEHKKLCLKKKPEPQLPPQPPSKIEQSKYFVEQKAIQDKKILQRQEKRLAKLEKLVDSGETLGHVNSNVKKSSPTTESHANSNNINNTKIPQAVTQTTQSQSKSNSNLLPCQYCELELPKFDLGEHENYCGARTEKCQDCGELVMFKYRQLHQDTNHGFLKLNDAEPGPRPTWESPRTTALDSPTRRRPSPFRSFSTFDAYTPGYAFSTSFSSGAVPSLTTTNGNGEKLETSKEISRRLDCKTEYIRNLLHDSASITAPLRSTGAVPRHLRHNKGPAPQPPLRRRNPPTELVIPCEFCGTPIPHEELIEHETGCRPDLARFNPRRRSDSPDYFIAPEPSSPDEELPCEFCADLIPASRLLSHQATCN</sequence>
<keyword evidence="3" id="KW-0862">Zinc</keyword>
<keyword evidence="2" id="KW-0863">Zinc-finger</keyword>